<keyword evidence="4" id="KW-0472">Membrane</keyword>
<feature type="region of interest" description="Disordered" evidence="5">
    <location>
        <begin position="76"/>
        <end position="140"/>
    </location>
</feature>
<dbReference type="KEGG" id="orp:MOP44_14905"/>
<feature type="region of interest" description="Disordered" evidence="5">
    <location>
        <begin position="210"/>
        <end position="230"/>
    </location>
</feature>
<dbReference type="AlphaFoldDB" id="A0A9J7BLU5"/>
<keyword evidence="7" id="KW-1185">Reference proteome</keyword>
<proteinExistence type="predicted"/>
<dbReference type="Proteomes" id="UP001059380">
    <property type="component" value="Chromosome"/>
</dbReference>
<evidence type="ECO:0000313" key="6">
    <source>
        <dbReference type="EMBL" id="UWZ81870.1"/>
    </source>
</evidence>
<gene>
    <name evidence="6" type="ORF">MOP44_14905</name>
</gene>
<comment type="subcellular location">
    <subcellularLocation>
        <location evidence="1">Membrane</location>
        <topology evidence="1">Single-pass membrane protein</topology>
    </subcellularLocation>
</comment>
<keyword evidence="3" id="KW-1133">Transmembrane helix</keyword>
<dbReference type="InterPro" id="IPR006260">
    <property type="entry name" value="TonB/TolA_C"/>
</dbReference>
<dbReference type="PANTHER" id="PTHR33446">
    <property type="entry name" value="PROTEIN TONB-RELATED"/>
    <property type="match status" value="1"/>
</dbReference>
<keyword evidence="2" id="KW-0812">Transmembrane</keyword>
<dbReference type="RefSeq" id="WP_260790818.1">
    <property type="nucleotide sequence ID" value="NZ_CP093313.1"/>
</dbReference>
<name>A0A9J7BLU5_9BACT</name>
<evidence type="ECO:0000256" key="3">
    <source>
        <dbReference type="ARBA" id="ARBA00022989"/>
    </source>
</evidence>
<accession>A0A9J7BLU5</accession>
<dbReference type="SUPFAM" id="SSF74653">
    <property type="entry name" value="TolA/TonB C-terminal domain"/>
    <property type="match status" value="1"/>
</dbReference>
<dbReference type="InterPro" id="IPR051045">
    <property type="entry name" value="TonB-dependent_transducer"/>
</dbReference>
<dbReference type="EMBL" id="CP093313">
    <property type="protein sequence ID" value="UWZ81870.1"/>
    <property type="molecule type" value="Genomic_DNA"/>
</dbReference>
<protein>
    <submittedName>
        <fullName evidence="6">TonB family protein</fullName>
    </submittedName>
</protein>
<evidence type="ECO:0000256" key="2">
    <source>
        <dbReference type="ARBA" id="ARBA00022692"/>
    </source>
</evidence>
<sequence>MSVLLEREEHLERELTGEPIAAPATGSVLLHLALAGAIAAYYLVNISHNLWGGPNVGGAIAVNLVSSAIPLPSDVPPNQNVLATDKPSPAPAPPEPKTVAPKVDEQTIPIQDKKAPPPKPQPTPPKTQQKVAQPQPQNKAQYGEMAANNLPRAVQGQTNPGPTSITQGDFGTRFAWYVDGINRKMSQAWNKFEVDPRTPKGARVFVTFPISRNGQPGNPQLDRSSGSPTLDRSCLRAVQRVDTFGALPNGYNGSTLNVSYYCEY</sequence>
<evidence type="ECO:0000256" key="1">
    <source>
        <dbReference type="ARBA" id="ARBA00004167"/>
    </source>
</evidence>
<evidence type="ECO:0000313" key="7">
    <source>
        <dbReference type="Proteomes" id="UP001059380"/>
    </source>
</evidence>
<evidence type="ECO:0000256" key="5">
    <source>
        <dbReference type="SAM" id="MobiDB-lite"/>
    </source>
</evidence>
<dbReference type="Gene3D" id="3.30.1150.10">
    <property type="match status" value="1"/>
</dbReference>
<feature type="compositionally biased region" description="Low complexity" evidence="5">
    <location>
        <begin position="126"/>
        <end position="140"/>
    </location>
</feature>
<evidence type="ECO:0000256" key="4">
    <source>
        <dbReference type="ARBA" id="ARBA00023136"/>
    </source>
</evidence>
<organism evidence="6 7">
    <name type="scientific">Occallatibacter riparius</name>
    <dbReference type="NCBI Taxonomy" id="1002689"/>
    <lineage>
        <taxon>Bacteria</taxon>
        <taxon>Pseudomonadati</taxon>
        <taxon>Acidobacteriota</taxon>
        <taxon>Terriglobia</taxon>
        <taxon>Terriglobales</taxon>
        <taxon>Acidobacteriaceae</taxon>
        <taxon>Occallatibacter</taxon>
    </lineage>
</organism>
<dbReference type="NCBIfam" id="TIGR01352">
    <property type="entry name" value="tonB_Cterm"/>
    <property type="match status" value="1"/>
</dbReference>
<dbReference type="Pfam" id="PF13103">
    <property type="entry name" value="TonB_2"/>
    <property type="match status" value="1"/>
</dbReference>
<dbReference type="GO" id="GO:0016020">
    <property type="term" value="C:membrane"/>
    <property type="evidence" value="ECO:0007669"/>
    <property type="project" value="UniProtKB-SubCell"/>
</dbReference>
<reference evidence="6" key="1">
    <citation type="submission" date="2021-04" db="EMBL/GenBank/DDBJ databases">
        <title>Phylogenetic analysis of Acidobacteriaceae.</title>
        <authorList>
            <person name="Qiu L."/>
            <person name="Zhang Q."/>
        </authorList>
    </citation>
    <scope>NUCLEOTIDE SEQUENCE</scope>
    <source>
        <strain evidence="6">DSM 25168</strain>
    </source>
</reference>